<proteinExistence type="predicted"/>
<gene>
    <name evidence="1" type="ORF">DHETER_LOCUS3660</name>
</gene>
<name>A0ACA9L8W2_9GLOM</name>
<keyword evidence="2" id="KW-1185">Reference proteome</keyword>
<evidence type="ECO:0000313" key="1">
    <source>
        <dbReference type="EMBL" id="CAG8515465.1"/>
    </source>
</evidence>
<dbReference type="Proteomes" id="UP000789702">
    <property type="component" value="Unassembled WGS sequence"/>
</dbReference>
<comment type="caution">
    <text evidence="1">The sequence shown here is derived from an EMBL/GenBank/DDBJ whole genome shotgun (WGS) entry which is preliminary data.</text>
</comment>
<sequence length="848" mass="97298">MNIPNVNDEFSTLEALEEAAQAAAKAQGFAFSRRSSNLNGINGKSPYVILQCTKGDNWRNNWGITSESRKRKSKTKRCNCPVRIRATVAKKQLSIVWIITDVEYTHNHPLLISNEVISLPQHRCLNVDQKKLLHDLSNINTPTRIITTAINKIDNGGTVLPKDVVNKRARIRYALNEGPNTDSAQKLLRPFQQRDYMIELLKTPDGHLTHLFFSHVEAAKHTAKCYEVLIVDATYKTNVYKFPLVSAVGISNIANEKGSLKTFQIAMAWIENENEDSYKWFLTMLRKKKSFPEANKMLCTWHLIDQNLKTNCRKLFDSDDDYMEFKKEVEVLQLSFDEEHIIMAMKSIKNAAEKAHDPKKPLAYIDTLMKDSKLWIYAFTKNFCHMGISTTARAESSHSAFKRAIETASGLESVFENIDQRMRVQNLKMAVYTGTNKVACDPFTLRDSRFSVIIGHISTYAINRIKNLLVEIQENSTKYSEATTCQCLIRINYKLPCYHTIPKEGPIPLNIIDKRWYLNRPDIKDLPSPSLELSATDPEFYKAFLKAEETFCQLPEDASIKAEFIARIHQAVTMPLSEPLKAPKIKVLKGRHSGTKREKLLSEKQDLEAKKKKKVLHNLQSKINQVNALQSPITSHKDVNIYEDSIPMFMKEFVLSYINVQGDGNCGFRAIAVSLKLSEDKWPTVRQTILDELINRKAHYVQLFIEGENEYNTVVSIVQWEKGPCGVENWMLMPSFGYPIANAFKRPIHYFSRHQCLTFLPDNIPLNRNQPIVFAFIDKQNHYIAIRLKPNAPVPVIVNRWQNICSSQSKIWEKLFEARILRFQKAFEKEHSLYSKDQATSNIAIDLS</sequence>
<evidence type="ECO:0000313" key="2">
    <source>
        <dbReference type="Proteomes" id="UP000789702"/>
    </source>
</evidence>
<organism evidence="1 2">
    <name type="scientific">Dentiscutata heterogama</name>
    <dbReference type="NCBI Taxonomy" id="1316150"/>
    <lineage>
        <taxon>Eukaryota</taxon>
        <taxon>Fungi</taxon>
        <taxon>Fungi incertae sedis</taxon>
        <taxon>Mucoromycota</taxon>
        <taxon>Glomeromycotina</taxon>
        <taxon>Glomeromycetes</taxon>
        <taxon>Diversisporales</taxon>
        <taxon>Gigasporaceae</taxon>
        <taxon>Dentiscutata</taxon>
    </lineage>
</organism>
<reference evidence="1" key="1">
    <citation type="submission" date="2021-06" db="EMBL/GenBank/DDBJ databases">
        <authorList>
            <person name="Kallberg Y."/>
            <person name="Tangrot J."/>
            <person name="Rosling A."/>
        </authorList>
    </citation>
    <scope>NUCLEOTIDE SEQUENCE</scope>
    <source>
        <strain evidence="1">IL203A</strain>
    </source>
</reference>
<dbReference type="EMBL" id="CAJVPU010003249">
    <property type="protein sequence ID" value="CAG8515465.1"/>
    <property type="molecule type" value="Genomic_DNA"/>
</dbReference>
<protein>
    <submittedName>
        <fullName evidence="1">5167_t:CDS:1</fullName>
    </submittedName>
</protein>
<accession>A0ACA9L8W2</accession>